<dbReference type="EMBL" id="FQVB01000009">
    <property type="protein sequence ID" value="SHE97809.1"/>
    <property type="molecule type" value="Genomic_DNA"/>
</dbReference>
<accession>A0A1M4XWF1</accession>
<keyword evidence="3" id="KW-0479">Metal-binding</keyword>
<reference evidence="6" key="1">
    <citation type="submission" date="2016-11" db="EMBL/GenBank/DDBJ databases">
        <authorList>
            <person name="Varghese N."/>
            <person name="Submissions S."/>
        </authorList>
    </citation>
    <scope>NUCLEOTIDE SEQUENCE [LARGE SCALE GENOMIC DNA]</scope>
    <source>
        <strain evidence="6">DSM 9756</strain>
    </source>
</reference>
<evidence type="ECO:0000313" key="5">
    <source>
        <dbReference type="EMBL" id="SHE97809.1"/>
    </source>
</evidence>
<gene>
    <name evidence="5" type="ORF">SAMN02745206_01135</name>
</gene>
<sequence>MEKLIITVAPTGSLPSRAKTPHVPITPKEIVECAVRCESAGAAIVHVHVRDPKDESPSPRFDLFQEVMEGVRSRTRLITQISTGGRAGMGYEERSERLKLRPEMASLTTGSVNFPNAVYANGPDLIDKLAADMQRYGIKPEMEIFDTSMIANALDLARRGLATPPLHFNFVMGLKGAIPATLENLVHLKNSIPPDATWTASGIAAAQLPMNVHAILAGGHVRVGLEDNIYYRKGELASNERLIERIVRLAGELGREVATPDEARAILGLNGKAQAAA</sequence>
<dbReference type="STRING" id="1121391.SAMN02745206_01135"/>
<evidence type="ECO:0000256" key="1">
    <source>
        <dbReference type="ARBA" id="ARBA00001947"/>
    </source>
</evidence>
<dbReference type="GO" id="GO:0043720">
    <property type="term" value="F:3-keto-5-aminohexanoate cleavage activity"/>
    <property type="evidence" value="ECO:0007669"/>
    <property type="project" value="InterPro"/>
</dbReference>
<evidence type="ECO:0000313" key="6">
    <source>
        <dbReference type="Proteomes" id="UP000184076"/>
    </source>
</evidence>
<dbReference type="Pfam" id="PF05853">
    <property type="entry name" value="BKACE"/>
    <property type="match status" value="1"/>
</dbReference>
<dbReference type="InterPro" id="IPR008567">
    <property type="entry name" value="BKACE"/>
</dbReference>
<dbReference type="Proteomes" id="UP000184076">
    <property type="component" value="Unassembled WGS sequence"/>
</dbReference>
<dbReference type="GO" id="GO:0046872">
    <property type="term" value="F:metal ion binding"/>
    <property type="evidence" value="ECO:0007669"/>
    <property type="project" value="UniProtKB-KW"/>
</dbReference>
<comment type="cofactor">
    <cofactor evidence="1">
        <name>Zn(2+)</name>
        <dbReference type="ChEBI" id="CHEBI:29105"/>
    </cofactor>
</comment>
<evidence type="ECO:0000256" key="3">
    <source>
        <dbReference type="ARBA" id="ARBA00022723"/>
    </source>
</evidence>
<dbReference type="Gene3D" id="3.20.20.70">
    <property type="entry name" value="Aldolase class I"/>
    <property type="match status" value="1"/>
</dbReference>
<evidence type="ECO:0000256" key="2">
    <source>
        <dbReference type="ARBA" id="ARBA00022679"/>
    </source>
</evidence>
<keyword evidence="4" id="KW-0862">Zinc</keyword>
<keyword evidence="2" id="KW-0808">Transferase</keyword>
<name>A0A1M4XWF1_9BACT</name>
<dbReference type="InterPro" id="IPR013785">
    <property type="entry name" value="Aldolase_TIM"/>
</dbReference>
<dbReference type="RefSeq" id="WP_073037794.1">
    <property type="nucleotide sequence ID" value="NZ_FQVB01000009.1"/>
</dbReference>
<keyword evidence="6" id="KW-1185">Reference proteome</keyword>
<evidence type="ECO:0000256" key="4">
    <source>
        <dbReference type="ARBA" id="ARBA00022833"/>
    </source>
</evidence>
<dbReference type="PANTHER" id="PTHR37418:SF2">
    <property type="entry name" value="3-KETO-5-AMINOHEXANOATE CLEAVAGE ENZYME"/>
    <property type="match status" value="1"/>
</dbReference>
<proteinExistence type="predicted"/>
<dbReference type="OrthoDB" id="9155960at2"/>
<protein>
    <submittedName>
        <fullName evidence="5">3-keto-5-aminohexanoate cleavage enzyme</fullName>
    </submittedName>
</protein>
<dbReference type="PANTHER" id="PTHR37418">
    <property type="entry name" value="3-KETO-5-AMINOHEXANOATE CLEAVAGE ENZYME-RELATED"/>
    <property type="match status" value="1"/>
</dbReference>
<organism evidence="5 6">
    <name type="scientific">Desulfacinum infernum DSM 9756</name>
    <dbReference type="NCBI Taxonomy" id="1121391"/>
    <lineage>
        <taxon>Bacteria</taxon>
        <taxon>Pseudomonadati</taxon>
        <taxon>Thermodesulfobacteriota</taxon>
        <taxon>Syntrophobacteria</taxon>
        <taxon>Syntrophobacterales</taxon>
        <taxon>Syntrophobacteraceae</taxon>
        <taxon>Desulfacinum</taxon>
    </lineage>
</organism>
<dbReference type="AlphaFoldDB" id="A0A1M4XWF1"/>